<organism evidence="2 3">
    <name type="scientific">Novipirellula artificiosorum</name>
    <dbReference type="NCBI Taxonomy" id="2528016"/>
    <lineage>
        <taxon>Bacteria</taxon>
        <taxon>Pseudomonadati</taxon>
        <taxon>Planctomycetota</taxon>
        <taxon>Planctomycetia</taxon>
        <taxon>Pirellulales</taxon>
        <taxon>Pirellulaceae</taxon>
        <taxon>Novipirellula</taxon>
    </lineage>
</organism>
<dbReference type="AlphaFoldDB" id="A0A5C6CZD7"/>
<reference evidence="2 3" key="1">
    <citation type="submission" date="2019-02" db="EMBL/GenBank/DDBJ databases">
        <title>Deep-cultivation of Planctomycetes and their phenomic and genomic characterization uncovers novel biology.</title>
        <authorList>
            <person name="Wiegand S."/>
            <person name="Jogler M."/>
            <person name="Boedeker C."/>
            <person name="Pinto D."/>
            <person name="Vollmers J."/>
            <person name="Rivas-Marin E."/>
            <person name="Kohn T."/>
            <person name="Peeters S.H."/>
            <person name="Heuer A."/>
            <person name="Rast P."/>
            <person name="Oberbeckmann S."/>
            <person name="Bunk B."/>
            <person name="Jeske O."/>
            <person name="Meyerdierks A."/>
            <person name="Storesund J.E."/>
            <person name="Kallscheuer N."/>
            <person name="Luecker S."/>
            <person name="Lage O.M."/>
            <person name="Pohl T."/>
            <person name="Merkel B.J."/>
            <person name="Hornburger P."/>
            <person name="Mueller R.-W."/>
            <person name="Bruemmer F."/>
            <person name="Labrenz M."/>
            <person name="Spormann A.M."/>
            <person name="Op Den Camp H."/>
            <person name="Overmann J."/>
            <person name="Amann R."/>
            <person name="Jetten M.S.M."/>
            <person name="Mascher T."/>
            <person name="Medema M.H."/>
            <person name="Devos D.P."/>
            <person name="Kaster A.-K."/>
            <person name="Ovreas L."/>
            <person name="Rohde M."/>
            <person name="Galperin M.Y."/>
            <person name="Jogler C."/>
        </authorList>
    </citation>
    <scope>NUCLEOTIDE SEQUENCE [LARGE SCALE GENOMIC DNA]</scope>
    <source>
        <strain evidence="2 3">Poly41</strain>
    </source>
</reference>
<comment type="caution">
    <text evidence="2">The sequence shown here is derived from an EMBL/GenBank/DDBJ whole genome shotgun (WGS) entry which is preliminary data.</text>
</comment>
<keyword evidence="1" id="KW-0472">Membrane</keyword>
<dbReference type="OrthoDB" id="9800130at2"/>
<dbReference type="Proteomes" id="UP000319143">
    <property type="component" value="Unassembled WGS sequence"/>
</dbReference>
<protein>
    <submittedName>
        <fullName evidence="2">Putative transmembrane protein (PGPGW)</fullName>
    </submittedName>
</protein>
<name>A0A5C6CZD7_9BACT</name>
<evidence type="ECO:0000256" key="1">
    <source>
        <dbReference type="SAM" id="Phobius"/>
    </source>
</evidence>
<proteinExistence type="predicted"/>
<keyword evidence="1" id="KW-1133">Transmembrane helix</keyword>
<evidence type="ECO:0000313" key="2">
    <source>
        <dbReference type="EMBL" id="TWU28831.1"/>
    </source>
</evidence>
<dbReference type="EMBL" id="SJPV01000028">
    <property type="protein sequence ID" value="TWU28831.1"/>
    <property type="molecule type" value="Genomic_DNA"/>
</dbReference>
<keyword evidence="3" id="KW-1185">Reference proteome</keyword>
<accession>A0A5C6CZD7</accession>
<feature type="transmembrane region" description="Helical" evidence="1">
    <location>
        <begin position="62"/>
        <end position="90"/>
    </location>
</feature>
<keyword evidence="1 2" id="KW-0812">Transmembrane</keyword>
<evidence type="ECO:0000313" key="3">
    <source>
        <dbReference type="Proteomes" id="UP000319143"/>
    </source>
</evidence>
<dbReference type="Pfam" id="PF09656">
    <property type="entry name" value="PGPGW"/>
    <property type="match status" value="1"/>
</dbReference>
<gene>
    <name evidence="2" type="ORF">Poly41_68700</name>
</gene>
<dbReference type="InterPro" id="IPR019099">
    <property type="entry name" value="Uncharacterised_PGPGW_TM"/>
</dbReference>
<sequence length="133" mass="14708">MWWLIAGSVAMFFASLLAVPAIIVRLPADYFAYRHRHCTRPENVSPIAYFAWRLTKNSAGAVLVMIGIAMLLLPGQGLLSILIGLSLLNFPGKYKIEQRLISRRPVLNAMNWMRARAGSVPLIVASKEGTDAL</sequence>